<dbReference type="GO" id="GO:0031175">
    <property type="term" value="P:neuron projection development"/>
    <property type="evidence" value="ECO:0007669"/>
    <property type="project" value="TreeGrafter"/>
</dbReference>
<evidence type="ECO:0000256" key="6">
    <source>
        <dbReference type="SAM" id="MobiDB-lite"/>
    </source>
</evidence>
<evidence type="ECO:0000256" key="4">
    <source>
        <dbReference type="ARBA" id="ARBA00023306"/>
    </source>
</evidence>
<evidence type="ECO:0000256" key="3">
    <source>
        <dbReference type="ARBA" id="ARBA00022618"/>
    </source>
</evidence>
<gene>
    <name evidence="9" type="ORF">RRG08_062286</name>
</gene>
<evidence type="ECO:0000313" key="10">
    <source>
        <dbReference type="Proteomes" id="UP001283361"/>
    </source>
</evidence>
<dbReference type="GO" id="GO:0005829">
    <property type="term" value="C:cytosol"/>
    <property type="evidence" value="ECO:0007669"/>
    <property type="project" value="TreeGrafter"/>
</dbReference>
<dbReference type="InterPro" id="IPR016024">
    <property type="entry name" value="ARM-type_fold"/>
</dbReference>
<sequence>MPLSRLLLLEVILAEMNELPACAAHTTQEQDRDRKQEPAHDGKGENQQDKGSNRVDSDGDRADVGVSAGPDGNGSTALAVSPGNLQFISEYVKRECNLLLEIDKSEATGQEEALVIAKELETLSIAAQHMDLYPSIQQDADLLRCSVSLLRNITDKGKSGDNVFKREEKASARDNVDPHHPVYGLKKDLIRLIANMAYKHRGNQDLVRSLDGIPLLLDLTMIDTRNPFITQWVVLAIRNLLENNRENRDVLSGMSLQGMAGHMAQLRAMGVHTELRGGKIVVKPVDK</sequence>
<evidence type="ECO:0000256" key="5">
    <source>
        <dbReference type="ARBA" id="ARBA00045173"/>
    </source>
</evidence>
<keyword evidence="3" id="KW-0132">Cell division</keyword>
<dbReference type="PANTHER" id="PTHR13255:SF0">
    <property type="entry name" value="ATAXIN-10"/>
    <property type="match status" value="1"/>
</dbReference>
<feature type="signal peptide" evidence="7">
    <location>
        <begin position="1"/>
        <end position="24"/>
    </location>
</feature>
<comment type="function">
    <text evidence="5">May play a role in the regulation of cytokinesis. May play a role in signaling by stimulating protein glycosylation. Induces neuritogenesis by activating the Ras-MAP kinase pathway and is necessary for the survival of cerebellar neurons. Does not appear to play a major role in ciliogenesis.</text>
</comment>
<protein>
    <recommendedName>
        <fullName evidence="2">Ataxin-10</fullName>
    </recommendedName>
</protein>
<keyword evidence="7" id="KW-0732">Signal</keyword>
<dbReference type="PANTHER" id="PTHR13255">
    <property type="entry name" value="ATAXIN-10"/>
    <property type="match status" value="1"/>
</dbReference>
<feature type="region of interest" description="Disordered" evidence="6">
    <location>
        <begin position="23"/>
        <end position="77"/>
    </location>
</feature>
<reference evidence="9" key="1">
    <citation type="journal article" date="2023" name="G3 (Bethesda)">
        <title>A reference genome for the long-term kleptoplast-retaining sea slug Elysia crispata morphotype clarki.</title>
        <authorList>
            <person name="Eastman K.E."/>
            <person name="Pendleton A.L."/>
            <person name="Shaikh M.A."/>
            <person name="Suttiyut T."/>
            <person name="Ogas R."/>
            <person name="Tomko P."/>
            <person name="Gavelis G."/>
            <person name="Widhalm J.R."/>
            <person name="Wisecaver J.H."/>
        </authorList>
    </citation>
    <scope>NUCLEOTIDE SEQUENCE</scope>
    <source>
        <strain evidence="9">ECLA1</strain>
    </source>
</reference>
<evidence type="ECO:0000256" key="2">
    <source>
        <dbReference type="ARBA" id="ARBA00018804"/>
    </source>
</evidence>
<evidence type="ECO:0000313" key="9">
    <source>
        <dbReference type="EMBL" id="KAK3744636.1"/>
    </source>
</evidence>
<evidence type="ECO:0000256" key="7">
    <source>
        <dbReference type="SAM" id="SignalP"/>
    </source>
</evidence>
<dbReference type="InterPro" id="IPR011989">
    <property type="entry name" value="ARM-like"/>
</dbReference>
<keyword evidence="10" id="KW-1185">Reference proteome</keyword>
<comment type="similarity">
    <text evidence="1">Belongs to the ataxin-10 family.</text>
</comment>
<dbReference type="Gene3D" id="1.25.10.10">
    <property type="entry name" value="Leucine-rich Repeat Variant"/>
    <property type="match status" value="1"/>
</dbReference>
<comment type="caution">
    <text evidence="9">The sequence shown here is derived from an EMBL/GenBank/DDBJ whole genome shotgun (WGS) entry which is preliminary data.</text>
</comment>
<dbReference type="Pfam" id="PF09759">
    <property type="entry name" value="Atx10homo_assoc"/>
    <property type="match status" value="1"/>
</dbReference>
<dbReference type="InterPro" id="IPR019156">
    <property type="entry name" value="Ataxin-10_domain"/>
</dbReference>
<dbReference type="SUPFAM" id="SSF48371">
    <property type="entry name" value="ARM repeat"/>
    <property type="match status" value="1"/>
</dbReference>
<proteinExistence type="inferred from homology"/>
<dbReference type="GO" id="GO:0051301">
    <property type="term" value="P:cell division"/>
    <property type="evidence" value="ECO:0007669"/>
    <property type="project" value="UniProtKB-KW"/>
</dbReference>
<feature type="chain" id="PRO_5042144904" description="Ataxin-10" evidence="7">
    <location>
        <begin position="25"/>
        <end position="287"/>
    </location>
</feature>
<dbReference type="EMBL" id="JAWDGP010006253">
    <property type="protein sequence ID" value="KAK3744636.1"/>
    <property type="molecule type" value="Genomic_DNA"/>
</dbReference>
<evidence type="ECO:0000259" key="8">
    <source>
        <dbReference type="Pfam" id="PF09759"/>
    </source>
</evidence>
<accession>A0AAE1CY24</accession>
<name>A0AAE1CY24_9GAST</name>
<feature type="compositionally biased region" description="Basic and acidic residues" evidence="6">
    <location>
        <begin position="28"/>
        <end position="63"/>
    </location>
</feature>
<dbReference type="Proteomes" id="UP001283361">
    <property type="component" value="Unassembled WGS sequence"/>
</dbReference>
<feature type="domain" description="Ataxin-10" evidence="8">
    <location>
        <begin position="185"/>
        <end position="282"/>
    </location>
</feature>
<evidence type="ECO:0000256" key="1">
    <source>
        <dbReference type="ARBA" id="ARBA00008384"/>
    </source>
</evidence>
<dbReference type="AlphaFoldDB" id="A0AAE1CY24"/>
<dbReference type="InterPro" id="IPR051374">
    <property type="entry name" value="Ataxin-10/CTR86_families"/>
</dbReference>
<keyword evidence="4" id="KW-0131">Cell cycle</keyword>
<organism evidence="9 10">
    <name type="scientific">Elysia crispata</name>
    <name type="common">lettuce slug</name>
    <dbReference type="NCBI Taxonomy" id="231223"/>
    <lineage>
        <taxon>Eukaryota</taxon>
        <taxon>Metazoa</taxon>
        <taxon>Spiralia</taxon>
        <taxon>Lophotrochozoa</taxon>
        <taxon>Mollusca</taxon>
        <taxon>Gastropoda</taxon>
        <taxon>Heterobranchia</taxon>
        <taxon>Euthyneura</taxon>
        <taxon>Panpulmonata</taxon>
        <taxon>Sacoglossa</taxon>
        <taxon>Placobranchoidea</taxon>
        <taxon>Plakobranchidae</taxon>
        <taxon>Elysia</taxon>
    </lineage>
</organism>